<organism evidence="5 6">
    <name type="scientific">Corynebacterium durum F0235</name>
    <dbReference type="NCBI Taxonomy" id="1035195"/>
    <lineage>
        <taxon>Bacteria</taxon>
        <taxon>Bacillati</taxon>
        <taxon>Actinomycetota</taxon>
        <taxon>Actinomycetes</taxon>
        <taxon>Mycobacteriales</taxon>
        <taxon>Corynebacteriaceae</taxon>
        <taxon>Corynebacterium</taxon>
    </lineage>
</organism>
<dbReference type="GO" id="GO:0009432">
    <property type="term" value="P:SOS response"/>
    <property type="evidence" value="ECO:0007669"/>
    <property type="project" value="UniProtKB-KW"/>
</dbReference>
<dbReference type="SUPFAM" id="SSF52540">
    <property type="entry name" value="P-loop containing nucleoside triphosphate hydrolases"/>
    <property type="match status" value="1"/>
</dbReference>
<dbReference type="GO" id="GO:0006302">
    <property type="term" value="P:double-strand break repair"/>
    <property type="evidence" value="ECO:0007669"/>
    <property type="project" value="TreeGrafter"/>
</dbReference>
<dbReference type="eggNOG" id="COG4913">
    <property type="taxonomic scope" value="Bacteria"/>
</dbReference>
<dbReference type="PANTHER" id="PTHR32182">
    <property type="entry name" value="DNA REPLICATION AND REPAIR PROTEIN RECF"/>
    <property type="match status" value="1"/>
</dbReference>
<sequence>MNKIAGQFRLSSIQVYNWGTFSGVHTVPVAREGYLVTGASGSGKSTLIDAVSAVLVPPSTMRFNAAAQDPGTKSGRNLITYCRGAWRREHSEDIDELTQSYLRTGATWSGVALTYEDGEGAAVTALRLMFLSAHCHQPTDIVNLFVLVPRVAELWEFNDLAKEGLDLRKAKQQHKDALAVQRSHSPFMNVFRRELGIADQAALTLLHRTQSAKSLGDLNALMRDFMLPEPPTLKTAADAVEKFTELNAAYQGVHTARMQIEALEPIRSADEDIARLTAETTLREEEQTHLDAYVTHHRLALERTKWERITGDIAVQQATLEDISAQAADLKTTYDQLQVQIHGHENIGLLQAQHDLTQAKQQLESIQSARELFEKSTRVVGAVVPNTSEDFTNLRLQLQELTTELVLKASKYSERRQALYGALNTTQETVTRLQQELDFVRTYRSPMDQRLLEARRRVAEFVGIEENELPFVADLLTMRDSETDWQPAAERVLGGFARTLIVPEEYYARVSDAIDAMNLEARLVYIRFTSDLARRIPSSFAAGSLGSKIDVTPGRFFTWLQSELSSRFDYECVDTVAELRKTRRAVTRNGQFRDDFRHEKDDCTQIDDRSSWVLSTSYDDKIDSLREQIRLAKAELAKRFADSEGFEDSVKEEATRHHACDTLLAVENFAAIDTTAAAQAVSQRQTVVDELTDSNPELKDLQDQRDRVVFEQEKLKQQEDEARDVLGGLRRELRQAEELIAQLEERQKINRNVPEEVVQRLNELVGTFTRKIRADNVVDVQKKMLDALNSAQQALARQLHEQERKTAQVMLEFLQQWPERRGDLFPEQEYRGDFIALLHRLENDDLPAFEARFLELLRSQTQNNLNRLLLQIQRATQAIRDGIEPINASLMAAEFEPDTHLQIEVRESQPAEAREFMAKLKEVVDGVLNDESTLASEERFLKLRAVIEMLKITDETPERIYRLRLDTRKHVTFLGVEHNADGTRGAVYDSAQGLSGGQAQKLVFFCLAAALRYQLTGAGLSTSRAKNCTIEHDGKQFSRFGTVILDEAFDRADSQFTRRGMDVFNEFGFHMVLATPEKMLQTIQDYIGGAAVVQCFDRKHSTLALLEIEDA</sequence>
<dbReference type="Gene3D" id="3.40.50.300">
    <property type="entry name" value="P-loop containing nucleotide triphosphate hydrolases"/>
    <property type="match status" value="1"/>
</dbReference>
<dbReference type="HOGENOM" id="CLU_009013_0_0_11"/>
<dbReference type="EMBL" id="AMEM01000037">
    <property type="protein sequence ID" value="EKX88612.1"/>
    <property type="molecule type" value="Genomic_DNA"/>
</dbReference>
<keyword evidence="6" id="KW-1185">Reference proteome</keyword>
<feature type="coiled-coil region" evidence="4">
    <location>
        <begin position="320"/>
        <end position="376"/>
    </location>
</feature>
<name>L1MBL0_9CORY</name>
<dbReference type="STRING" id="1035195.HMPREF9997_02286"/>
<evidence type="ECO:0008006" key="7">
    <source>
        <dbReference type="Google" id="ProtNLM"/>
    </source>
</evidence>
<dbReference type="GO" id="GO:0000731">
    <property type="term" value="P:DNA synthesis involved in DNA repair"/>
    <property type="evidence" value="ECO:0007669"/>
    <property type="project" value="TreeGrafter"/>
</dbReference>
<keyword evidence="3" id="KW-0742">SOS response</keyword>
<accession>L1MBL0</accession>
<keyword evidence="2" id="KW-0234">DNA repair</keyword>
<dbReference type="PATRIC" id="fig|1035195.3.peg.2046"/>
<gene>
    <name evidence="5" type="ORF">HMPREF9997_02286</name>
</gene>
<dbReference type="Pfam" id="PF13555">
    <property type="entry name" value="AAA_29"/>
    <property type="match status" value="1"/>
</dbReference>
<reference evidence="5 6" key="1">
    <citation type="submission" date="2012-05" db="EMBL/GenBank/DDBJ databases">
        <authorList>
            <person name="Weinstock G."/>
            <person name="Sodergren E."/>
            <person name="Lobos E.A."/>
            <person name="Fulton L."/>
            <person name="Fulton R."/>
            <person name="Courtney L."/>
            <person name="Fronick C."/>
            <person name="O'Laughlin M."/>
            <person name="Godfrey J."/>
            <person name="Wilson R.M."/>
            <person name="Miner T."/>
            <person name="Farmer C."/>
            <person name="Delehaunty K."/>
            <person name="Cordes M."/>
            <person name="Minx P."/>
            <person name="Tomlinson C."/>
            <person name="Chen J."/>
            <person name="Wollam A."/>
            <person name="Pepin K.H."/>
            <person name="Bhonagiri V."/>
            <person name="Zhang X."/>
            <person name="Suruliraj S."/>
            <person name="Warren W."/>
            <person name="Mitreva M."/>
            <person name="Mardis E.R."/>
            <person name="Wilson R.K."/>
        </authorList>
    </citation>
    <scope>NUCLEOTIDE SEQUENCE [LARGE SCALE GENOMIC DNA]</scope>
    <source>
        <strain evidence="5 6">F0235</strain>
    </source>
</reference>
<dbReference type="PANTHER" id="PTHR32182:SF0">
    <property type="entry name" value="DNA REPLICATION AND REPAIR PROTEIN RECF"/>
    <property type="match status" value="1"/>
</dbReference>
<comment type="caution">
    <text evidence="5">The sequence shown here is derived from an EMBL/GenBank/DDBJ whole genome shotgun (WGS) entry which is preliminary data.</text>
</comment>
<dbReference type="InterPro" id="IPR027417">
    <property type="entry name" value="P-loop_NTPase"/>
</dbReference>
<dbReference type="RefSeq" id="WP_006061707.1">
    <property type="nucleotide sequence ID" value="NZ_KB290820.1"/>
</dbReference>
<evidence type="ECO:0000313" key="5">
    <source>
        <dbReference type="EMBL" id="EKX88612.1"/>
    </source>
</evidence>
<evidence type="ECO:0000313" key="6">
    <source>
        <dbReference type="Proteomes" id="UP000010445"/>
    </source>
</evidence>
<feature type="coiled-coil region" evidence="4">
    <location>
        <begin position="698"/>
        <end position="753"/>
    </location>
</feature>
<dbReference type="Pfam" id="PF13558">
    <property type="entry name" value="SbcC_Walker_B"/>
    <property type="match status" value="1"/>
</dbReference>
<keyword evidence="4" id="KW-0175">Coiled coil</keyword>
<dbReference type="AlphaFoldDB" id="L1MBL0"/>
<dbReference type="OrthoDB" id="174137at2"/>
<evidence type="ECO:0000256" key="4">
    <source>
        <dbReference type="SAM" id="Coils"/>
    </source>
</evidence>
<keyword evidence="1" id="KW-0227">DNA damage</keyword>
<evidence type="ECO:0000256" key="2">
    <source>
        <dbReference type="ARBA" id="ARBA00023204"/>
    </source>
</evidence>
<evidence type="ECO:0000256" key="1">
    <source>
        <dbReference type="ARBA" id="ARBA00022763"/>
    </source>
</evidence>
<protein>
    <recommendedName>
        <fullName evidence="7">ATP-binding protein</fullName>
    </recommendedName>
</protein>
<proteinExistence type="predicted"/>
<evidence type="ECO:0000256" key="3">
    <source>
        <dbReference type="ARBA" id="ARBA00023236"/>
    </source>
</evidence>
<dbReference type="Proteomes" id="UP000010445">
    <property type="component" value="Unassembled WGS sequence"/>
</dbReference>